<dbReference type="InterPro" id="IPR046389">
    <property type="entry name" value="Sliding_clamp_T4"/>
</dbReference>
<dbReference type="KEGG" id="vg:77946701"/>
<dbReference type="SUPFAM" id="SSF55979">
    <property type="entry name" value="DNA clamp"/>
    <property type="match status" value="2"/>
</dbReference>
<dbReference type="GO" id="GO:0030337">
    <property type="term" value="F:DNA polymerase processivity factor activity"/>
    <property type="evidence" value="ECO:0007669"/>
    <property type="project" value="UniProtKB-UniRule"/>
</dbReference>
<name>A0A873WJ18_9CAUD</name>
<comment type="function">
    <text evidence="1">Sliding clamp that encircles the genomic DNA and links the DNA polymerase to the template to control the processivity of DNA synthesis. Responsible for tethering the catalytic subunit of DNA polymerase to DNA during high-speed replication. Interaction with the sliding-clamp-loader opens the sliding clamp so that it can be loaded around the DNA template. During transcription, encircles the DNA and tethers host RNA polymerase (RNAP) to it.</text>
</comment>
<dbReference type="RefSeq" id="YP_010670496.1">
    <property type="nucleotide sequence ID" value="NC_070964.1"/>
</dbReference>
<dbReference type="GO" id="GO:0006260">
    <property type="term" value="P:DNA replication"/>
    <property type="evidence" value="ECO:0007669"/>
    <property type="project" value="UniProtKB-KW"/>
</dbReference>
<reference evidence="3" key="1">
    <citation type="submission" date="2020-10" db="EMBL/GenBank/DDBJ databases">
        <title>The Isolation and Genome Sequence of a Novel Cyanophage S-H38 from the Yellow Sea, China.</title>
        <authorList>
            <person name="Jiang T."/>
        </authorList>
    </citation>
    <scope>NUCLEOTIDE SEQUENCE</scope>
</reference>
<sequence>MSKIAIDKKFYEELLKNYININKSLLIREGNTVSTLSVNKNIMARCVVEENFPSQAAIYDLSYLIGAILISEDPVLDFTKENCMTIRDKGSRSKSTIYYADPEIIVAPPEKDLELPEEDVSFNLTWQTFLKLKKSSEIYNIPDLCLYGNDGQLVICTTDKKNDTANSFAVELQETDFDGCFCFKMENLKLFPSDYRVSIHGGQVALFESTTNRKGIQSIRYWIALEPK</sequence>
<comment type="subunit">
    <text evidence="1">Homotrimer. Interacts with the viral DNA polymerase; this interaction constitutes the polymerase holoenzyme. Interacts with the sliding-clamp-loader; this interaction allows the sliding-clamp-loader to open the sliding clamp. Interacts with the viral DNA ligase. Part of the replicase complex that includes the DNA polymerase, the polymerase clamp, the clamp loader complex, the single-stranded DNA binding protein, the primase, the helicase and the helicase assembly factor. Interacts with the viral RNA polymerase (RNAP). Part of the transcription activation complex containing host RNAP, the viral RNA polymerase sigma-like factor, the late transcription coactivator, and the sliding clamp.</text>
</comment>
<keyword evidence="1" id="KW-1195">Viral transcription</keyword>
<keyword evidence="1" id="KW-1194">Viral DNA replication</keyword>
<evidence type="ECO:0000256" key="1">
    <source>
        <dbReference type="HAMAP-Rule" id="MF_04161"/>
    </source>
</evidence>
<accession>A0A873WJ18</accession>
<evidence type="ECO:0000313" key="4">
    <source>
        <dbReference type="Proteomes" id="UP000663144"/>
    </source>
</evidence>
<proteinExistence type="inferred from homology"/>
<dbReference type="Proteomes" id="UP000663144">
    <property type="component" value="Segment"/>
</dbReference>
<dbReference type="InterPro" id="IPR046938">
    <property type="entry name" value="DNA_clamp_sf"/>
</dbReference>
<evidence type="ECO:0000313" key="3">
    <source>
        <dbReference type="EMBL" id="QPB08005.1"/>
    </source>
</evidence>
<dbReference type="InterPro" id="IPR015200">
    <property type="entry name" value="Sliding_clamp_C"/>
</dbReference>
<dbReference type="GeneID" id="77946701"/>
<dbReference type="HAMAP" id="MF_04161">
    <property type="entry name" value="Sliding_clamp_T4"/>
    <property type="match status" value="1"/>
</dbReference>
<dbReference type="GO" id="GO:0039693">
    <property type="term" value="P:viral DNA genome replication"/>
    <property type="evidence" value="ECO:0007669"/>
    <property type="project" value="UniProtKB-UniRule"/>
</dbReference>
<evidence type="ECO:0000259" key="2">
    <source>
        <dbReference type="Pfam" id="PF09116"/>
    </source>
</evidence>
<keyword evidence="1" id="KW-0235">DNA replication</keyword>
<dbReference type="EMBL" id="MW117965">
    <property type="protein sequence ID" value="QPB08005.1"/>
    <property type="molecule type" value="Genomic_DNA"/>
</dbReference>
<dbReference type="Gene3D" id="3.70.10.10">
    <property type="match status" value="1"/>
</dbReference>
<keyword evidence="4" id="KW-1185">Reference proteome</keyword>
<dbReference type="GO" id="GO:0019083">
    <property type="term" value="P:viral transcription"/>
    <property type="evidence" value="ECO:0007669"/>
    <property type="project" value="UniProtKB-UniRule"/>
</dbReference>
<organism evidence="3 4">
    <name type="scientific">Synechococcus phage S-H38</name>
    <dbReference type="NCBI Taxonomy" id="2783673"/>
    <lineage>
        <taxon>Viruses</taxon>
        <taxon>Duplodnaviria</taxon>
        <taxon>Heunggongvirae</taxon>
        <taxon>Uroviricota</taxon>
        <taxon>Caudoviricetes</taxon>
        <taxon>Pantevenvirales</taxon>
        <taxon>Kyanoviridae</taxon>
        <taxon>Yellowseavirus</taxon>
        <taxon>Yellowseavirus thirtyeight</taxon>
    </lineage>
</organism>
<dbReference type="Pfam" id="PF09116">
    <property type="entry name" value="gp45-slide_C"/>
    <property type="match status" value="1"/>
</dbReference>
<feature type="domain" description="Sliding clamp C-terminal" evidence="2">
    <location>
        <begin position="129"/>
        <end position="208"/>
    </location>
</feature>
<protein>
    <recommendedName>
        <fullName evidence="1">Sliding clamp</fullName>
    </recommendedName>
    <alternativeName>
        <fullName evidence="1">DNA polymerase accessory protein Gp45</fullName>
    </alternativeName>
    <alternativeName>
        <fullName evidence="1">DNA polymerase clamp</fullName>
    </alternativeName>
</protein>
<comment type="similarity">
    <text evidence="1">Belongs to the Tevenvirinae sliding clamp family.</text>
</comment>